<dbReference type="EMBL" id="CABFWN010000001">
    <property type="protein sequence ID" value="VUG15932.1"/>
    <property type="molecule type" value="Genomic_DNA"/>
</dbReference>
<feature type="region of interest" description="Disordered" evidence="1">
    <location>
        <begin position="294"/>
        <end position="327"/>
    </location>
</feature>
<keyword evidence="3" id="KW-1185">Reference proteome</keyword>
<evidence type="ECO:0000313" key="2">
    <source>
        <dbReference type="EMBL" id="VUG15932.1"/>
    </source>
</evidence>
<feature type="compositionally biased region" description="Acidic residues" evidence="1">
    <location>
        <begin position="294"/>
        <end position="313"/>
    </location>
</feature>
<sequence>MEFYDPEIEQGAKSSHADAKTDKAMTDISSTVEKVYSNVEQNTKKGWSTFNNFFKTIQSSIPQNAELQKKMSETGKGLSENINKTRETLSSKLSTQLSGLNINNDSMDSLKQKSTQALKNVGSNTNKYLDQLDSHLEKVENTTLGYATQLTSFLQAKTGIKVGIAEKANSSSLGQKNIQQQANGSQSDILFNVPKGLASSRVEAQLHELQVSIEPYEQALNNSKKEIEKYILTEEEKQEADKQLSSEDSPLKKIQQELVPGKMGASFFLKCYFSSRKKIIQDEKKRKLLLEKTAEEDEDDFSWDDDSDDEEDKAETATKGNGEKKEE</sequence>
<dbReference type="GO" id="GO:0005737">
    <property type="term" value="C:cytoplasm"/>
    <property type="evidence" value="ECO:0007669"/>
    <property type="project" value="TreeGrafter"/>
</dbReference>
<accession>A0A7D9CXK2</accession>
<dbReference type="AlphaFoldDB" id="A0A7D9CXK2"/>
<name>A0A7D9CXK2_DEKBR</name>
<dbReference type="InterPro" id="IPR051494">
    <property type="entry name" value="BSD_domain-containing"/>
</dbReference>
<dbReference type="InterPro" id="IPR035925">
    <property type="entry name" value="BSD_dom_sf"/>
</dbReference>
<evidence type="ECO:0000313" key="3">
    <source>
        <dbReference type="Proteomes" id="UP000478008"/>
    </source>
</evidence>
<protein>
    <submittedName>
        <fullName evidence="2">DEBR0S1_03378g1_1</fullName>
    </submittedName>
</protein>
<dbReference type="Gene3D" id="1.10.3970.10">
    <property type="entry name" value="BSD domain"/>
    <property type="match status" value="1"/>
</dbReference>
<evidence type="ECO:0000256" key="1">
    <source>
        <dbReference type="SAM" id="MobiDB-lite"/>
    </source>
</evidence>
<gene>
    <name evidence="2" type="ORF">DEBR0S1_03378G</name>
</gene>
<proteinExistence type="predicted"/>
<dbReference type="SUPFAM" id="SSF58113">
    <property type="entry name" value="Apolipoprotein A-I"/>
    <property type="match status" value="1"/>
</dbReference>
<dbReference type="PANTHER" id="PTHR16019">
    <property type="entry name" value="SYNAPSE-ASSOCIATED PROTEIN"/>
    <property type="match status" value="1"/>
</dbReference>
<feature type="region of interest" description="Disordered" evidence="1">
    <location>
        <begin position="1"/>
        <end position="22"/>
    </location>
</feature>
<dbReference type="PANTHER" id="PTHR16019:SF5">
    <property type="entry name" value="BSD DOMAIN-CONTAINING PROTEIN 1"/>
    <property type="match status" value="1"/>
</dbReference>
<dbReference type="SUPFAM" id="SSF140383">
    <property type="entry name" value="BSD domain-like"/>
    <property type="match status" value="1"/>
</dbReference>
<organism evidence="2 3">
    <name type="scientific">Dekkera bruxellensis</name>
    <name type="common">Brettanomyces custersii</name>
    <dbReference type="NCBI Taxonomy" id="5007"/>
    <lineage>
        <taxon>Eukaryota</taxon>
        <taxon>Fungi</taxon>
        <taxon>Dikarya</taxon>
        <taxon>Ascomycota</taxon>
        <taxon>Saccharomycotina</taxon>
        <taxon>Pichiomycetes</taxon>
        <taxon>Pichiales</taxon>
        <taxon>Pichiaceae</taxon>
        <taxon>Brettanomyces</taxon>
    </lineage>
</organism>
<reference evidence="2 3" key="1">
    <citation type="submission" date="2019-07" db="EMBL/GenBank/DDBJ databases">
        <authorList>
            <person name="Friedrich A."/>
            <person name="Schacherer J."/>
        </authorList>
    </citation>
    <scope>NUCLEOTIDE SEQUENCE [LARGE SCALE GENOMIC DNA]</scope>
</reference>
<dbReference type="Proteomes" id="UP000478008">
    <property type="component" value="Unassembled WGS sequence"/>
</dbReference>